<reference evidence="1 2" key="1">
    <citation type="submission" date="2014-04" db="EMBL/GenBank/DDBJ databases">
        <authorList>
            <consortium name="DOE Joint Genome Institute"/>
            <person name="Kuo A."/>
            <person name="Tarkka M."/>
            <person name="Buscot F."/>
            <person name="Kohler A."/>
            <person name="Nagy L.G."/>
            <person name="Floudas D."/>
            <person name="Copeland A."/>
            <person name="Barry K.W."/>
            <person name="Cichocki N."/>
            <person name="Veneault-Fourrey C."/>
            <person name="LaButti K."/>
            <person name="Lindquist E.A."/>
            <person name="Lipzen A."/>
            <person name="Lundell T."/>
            <person name="Morin E."/>
            <person name="Murat C."/>
            <person name="Sun H."/>
            <person name="Tunlid A."/>
            <person name="Henrissat B."/>
            <person name="Grigoriev I.V."/>
            <person name="Hibbett D.S."/>
            <person name="Martin F."/>
            <person name="Nordberg H.P."/>
            <person name="Cantor M.N."/>
            <person name="Hua S.X."/>
        </authorList>
    </citation>
    <scope>NUCLEOTIDE SEQUENCE [LARGE SCALE GENOMIC DNA]</scope>
    <source>
        <strain evidence="1 2">F 1598</strain>
    </source>
</reference>
<dbReference type="HOGENOM" id="CLU_2855980_0_0_1"/>
<organism evidence="1 2">
    <name type="scientific">Piloderma croceum (strain F 1598)</name>
    <dbReference type="NCBI Taxonomy" id="765440"/>
    <lineage>
        <taxon>Eukaryota</taxon>
        <taxon>Fungi</taxon>
        <taxon>Dikarya</taxon>
        <taxon>Basidiomycota</taxon>
        <taxon>Agaricomycotina</taxon>
        <taxon>Agaricomycetes</taxon>
        <taxon>Agaricomycetidae</taxon>
        <taxon>Atheliales</taxon>
        <taxon>Atheliaceae</taxon>
        <taxon>Piloderma</taxon>
    </lineage>
</organism>
<accession>A0A0C3EXU0</accession>
<dbReference type="STRING" id="765440.A0A0C3EXU0"/>
<dbReference type="OrthoDB" id="3203159at2759"/>
<feature type="non-terminal residue" evidence="1">
    <location>
        <position position="1"/>
    </location>
</feature>
<protein>
    <submittedName>
        <fullName evidence="1">Uncharacterized protein</fullName>
    </submittedName>
</protein>
<dbReference type="EMBL" id="KN833107">
    <property type="protein sequence ID" value="KIM72779.1"/>
    <property type="molecule type" value="Genomic_DNA"/>
</dbReference>
<reference evidence="2" key="2">
    <citation type="submission" date="2015-01" db="EMBL/GenBank/DDBJ databases">
        <title>Evolutionary Origins and Diversification of the Mycorrhizal Mutualists.</title>
        <authorList>
            <consortium name="DOE Joint Genome Institute"/>
            <consortium name="Mycorrhizal Genomics Consortium"/>
            <person name="Kohler A."/>
            <person name="Kuo A."/>
            <person name="Nagy L.G."/>
            <person name="Floudas D."/>
            <person name="Copeland A."/>
            <person name="Barry K.W."/>
            <person name="Cichocki N."/>
            <person name="Veneault-Fourrey C."/>
            <person name="LaButti K."/>
            <person name="Lindquist E.A."/>
            <person name="Lipzen A."/>
            <person name="Lundell T."/>
            <person name="Morin E."/>
            <person name="Murat C."/>
            <person name="Riley R."/>
            <person name="Ohm R."/>
            <person name="Sun H."/>
            <person name="Tunlid A."/>
            <person name="Henrissat B."/>
            <person name="Grigoriev I.V."/>
            <person name="Hibbett D.S."/>
            <person name="Martin F."/>
        </authorList>
    </citation>
    <scope>NUCLEOTIDE SEQUENCE [LARGE SCALE GENOMIC DNA]</scope>
    <source>
        <strain evidence="2">F 1598</strain>
    </source>
</reference>
<gene>
    <name evidence="1" type="ORF">PILCRDRAFT_81619</name>
</gene>
<proteinExistence type="predicted"/>
<name>A0A0C3EXU0_PILCF</name>
<dbReference type="Proteomes" id="UP000054166">
    <property type="component" value="Unassembled WGS sequence"/>
</dbReference>
<evidence type="ECO:0000313" key="2">
    <source>
        <dbReference type="Proteomes" id="UP000054166"/>
    </source>
</evidence>
<sequence>PYKKVNVNLVRWSSTLNKPQFPKDDKNVSKRRTLESIGAQPCRHCGSRNNWDNKCRHLRQGEKQA</sequence>
<evidence type="ECO:0000313" key="1">
    <source>
        <dbReference type="EMBL" id="KIM72779.1"/>
    </source>
</evidence>
<keyword evidence="2" id="KW-1185">Reference proteome</keyword>
<dbReference type="InParanoid" id="A0A0C3EXU0"/>
<dbReference type="AlphaFoldDB" id="A0A0C3EXU0"/>